<keyword evidence="1" id="KW-0732">Signal</keyword>
<feature type="domain" description="PDZ" evidence="2">
    <location>
        <begin position="83"/>
        <end position="164"/>
    </location>
</feature>
<protein>
    <recommendedName>
        <fullName evidence="2">PDZ domain-containing protein</fullName>
    </recommendedName>
</protein>
<feature type="chain" id="PRO_5031118597" description="PDZ domain-containing protein" evidence="1">
    <location>
        <begin position="24"/>
        <end position="174"/>
    </location>
</feature>
<evidence type="ECO:0000259" key="2">
    <source>
        <dbReference type="PROSITE" id="PS50106"/>
    </source>
</evidence>
<feature type="signal peptide" evidence="1">
    <location>
        <begin position="1"/>
        <end position="23"/>
    </location>
</feature>
<name>A0A7S2R735_9STRA</name>
<reference evidence="3" key="1">
    <citation type="submission" date="2021-01" db="EMBL/GenBank/DDBJ databases">
        <authorList>
            <person name="Corre E."/>
            <person name="Pelletier E."/>
            <person name="Niang G."/>
            <person name="Scheremetjew M."/>
            <person name="Finn R."/>
            <person name="Kale V."/>
            <person name="Holt S."/>
            <person name="Cochrane G."/>
            <person name="Meng A."/>
            <person name="Brown T."/>
            <person name="Cohen L."/>
        </authorList>
    </citation>
    <scope>NUCLEOTIDE SEQUENCE</scope>
    <source>
        <strain evidence="3">CCMP1452</strain>
    </source>
</reference>
<dbReference type="SMART" id="SM00228">
    <property type="entry name" value="PDZ"/>
    <property type="match status" value="1"/>
</dbReference>
<dbReference type="InterPro" id="IPR001478">
    <property type="entry name" value="PDZ"/>
</dbReference>
<sequence length="174" mass="19628">MKVSISSIRMVLITWIGLTFTEASFVVRQHARTCTKLQFSNNNNNDRNKVKSFRQRMRLFRPVTVVPSNSKLHISTGLTFDDGDQLLVSAQKPLGLILEEEETMKKVVVTQVLENSSASRAGVQVGDWIVAVQNADVSQVGLDEVIRRISEAPKVVNLRFHRYTAYVDDYCQDG</sequence>
<dbReference type="AlphaFoldDB" id="A0A7S2R735"/>
<dbReference type="InterPro" id="IPR036034">
    <property type="entry name" value="PDZ_sf"/>
</dbReference>
<dbReference type="Pfam" id="PF00595">
    <property type="entry name" value="PDZ"/>
    <property type="match status" value="1"/>
</dbReference>
<dbReference type="SUPFAM" id="SSF50156">
    <property type="entry name" value="PDZ domain-like"/>
    <property type="match status" value="1"/>
</dbReference>
<dbReference type="PROSITE" id="PS50106">
    <property type="entry name" value="PDZ"/>
    <property type="match status" value="1"/>
</dbReference>
<proteinExistence type="predicted"/>
<dbReference type="EMBL" id="HBHI01008983">
    <property type="protein sequence ID" value="CAD9662678.1"/>
    <property type="molecule type" value="Transcribed_RNA"/>
</dbReference>
<evidence type="ECO:0000256" key="1">
    <source>
        <dbReference type="SAM" id="SignalP"/>
    </source>
</evidence>
<dbReference type="Gene3D" id="2.30.42.10">
    <property type="match status" value="1"/>
</dbReference>
<accession>A0A7S2R735</accession>
<evidence type="ECO:0000313" key="3">
    <source>
        <dbReference type="EMBL" id="CAD9662678.1"/>
    </source>
</evidence>
<gene>
    <name evidence="3" type="ORF">EANT1437_LOCUS4614</name>
</gene>
<organism evidence="3">
    <name type="scientific">Eucampia antarctica</name>
    <dbReference type="NCBI Taxonomy" id="49252"/>
    <lineage>
        <taxon>Eukaryota</taxon>
        <taxon>Sar</taxon>
        <taxon>Stramenopiles</taxon>
        <taxon>Ochrophyta</taxon>
        <taxon>Bacillariophyta</taxon>
        <taxon>Mediophyceae</taxon>
        <taxon>Biddulphiophycidae</taxon>
        <taxon>Hemiaulales</taxon>
        <taxon>Hemiaulaceae</taxon>
        <taxon>Eucampia</taxon>
    </lineage>
</organism>